<organism evidence="2 3">
    <name type="scientific">Anabarilius grahami</name>
    <name type="common">Kanglang fish</name>
    <name type="synonym">Barilius grahami</name>
    <dbReference type="NCBI Taxonomy" id="495550"/>
    <lineage>
        <taxon>Eukaryota</taxon>
        <taxon>Metazoa</taxon>
        <taxon>Chordata</taxon>
        <taxon>Craniata</taxon>
        <taxon>Vertebrata</taxon>
        <taxon>Euteleostomi</taxon>
        <taxon>Actinopterygii</taxon>
        <taxon>Neopterygii</taxon>
        <taxon>Teleostei</taxon>
        <taxon>Ostariophysi</taxon>
        <taxon>Cypriniformes</taxon>
        <taxon>Xenocyprididae</taxon>
        <taxon>Xenocypridinae</taxon>
        <taxon>Xenocypridinae incertae sedis</taxon>
        <taxon>Anabarilius</taxon>
    </lineage>
</organism>
<dbReference type="EMBL" id="RJVU01028251">
    <property type="protein sequence ID" value="ROL48897.1"/>
    <property type="molecule type" value="Genomic_DNA"/>
</dbReference>
<dbReference type="Proteomes" id="UP000281406">
    <property type="component" value="Unassembled WGS sequence"/>
</dbReference>
<sequence>MVAVKVAKLEFSHYTPRKNHTGKRKWKKRGEGRSELPSQRGNQSLMLLVSVVDYLLQILLLLPGVPSSLGLTPRRRRCPRGNTGPLALSPILESGQARTSCLSGPRIGSERYAGLKRC</sequence>
<accession>A0A3N0YRR3</accession>
<evidence type="ECO:0000256" key="1">
    <source>
        <dbReference type="SAM" id="MobiDB-lite"/>
    </source>
</evidence>
<name>A0A3N0YRR3_ANAGA</name>
<comment type="caution">
    <text evidence="2">The sequence shown here is derived from an EMBL/GenBank/DDBJ whole genome shotgun (WGS) entry which is preliminary data.</text>
</comment>
<reference evidence="2 3" key="1">
    <citation type="submission" date="2018-10" db="EMBL/GenBank/DDBJ databases">
        <title>Genome assembly for a Yunnan-Guizhou Plateau 3E fish, Anabarilius grahami (Regan), and its evolutionary and genetic applications.</title>
        <authorList>
            <person name="Jiang W."/>
        </authorList>
    </citation>
    <scope>NUCLEOTIDE SEQUENCE [LARGE SCALE GENOMIC DNA]</scope>
    <source>
        <strain evidence="2">AG-KIZ</strain>
        <tissue evidence="2">Muscle</tissue>
    </source>
</reference>
<dbReference type="AlphaFoldDB" id="A0A3N0YRR3"/>
<evidence type="ECO:0000313" key="2">
    <source>
        <dbReference type="EMBL" id="ROL48897.1"/>
    </source>
</evidence>
<feature type="region of interest" description="Disordered" evidence="1">
    <location>
        <begin position="14"/>
        <end position="39"/>
    </location>
</feature>
<evidence type="ECO:0000313" key="3">
    <source>
        <dbReference type="Proteomes" id="UP000281406"/>
    </source>
</evidence>
<feature type="compositionally biased region" description="Basic residues" evidence="1">
    <location>
        <begin position="15"/>
        <end position="28"/>
    </location>
</feature>
<gene>
    <name evidence="2" type="ORF">DPX16_2240</name>
</gene>
<keyword evidence="3" id="KW-1185">Reference proteome</keyword>
<protein>
    <submittedName>
        <fullName evidence="2">Uncharacterized protein</fullName>
    </submittedName>
</protein>
<proteinExistence type="predicted"/>